<keyword evidence="3" id="KW-0687">Ribonucleoprotein</keyword>
<protein>
    <submittedName>
        <fullName evidence="5">60S ACIDIC ribosomal protein P1</fullName>
    </submittedName>
</protein>
<gene>
    <name evidence="5" type="ORF">M0811_07733</name>
</gene>
<name>A0A9Q0RDS5_ANAIG</name>
<dbReference type="GO" id="GO:1990904">
    <property type="term" value="C:ribonucleoprotein complex"/>
    <property type="evidence" value="ECO:0007669"/>
    <property type="project" value="UniProtKB-KW"/>
</dbReference>
<feature type="compositionally biased region" description="Gly residues" evidence="4">
    <location>
        <begin position="111"/>
        <end position="121"/>
    </location>
</feature>
<dbReference type="EMBL" id="JAPDFW010000067">
    <property type="protein sequence ID" value="KAJ5075029.1"/>
    <property type="molecule type" value="Genomic_DNA"/>
</dbReference>
<comment type="similarity">
    <text evidence="1">Belongs to the eukaryotic ribosomal protein P1/P2 family.</text>
</comment>
<evidence type="ECO:0000313" key="6">
    <source>
        <dbReference type="Proteomes" id="UP001149090"/>
    </source>
</evidence>
<proteinExistence type="inferred from homology"/>
<dbReference type="AlphaFoldDB" id="A0A9Q0RDS5"/>
<dbReference type="InterPro" id="IPR038716">
    <property type="entry name" value="P1/P2_N_sf"/>
</dbReference>
<evidence type="ECO:0000256" key="3">
    <source>
        <dbReference type="ARBA" id="ARBA00023274"/>
    </source>
</evidence>
<feature type="compositionally biased region" description="Basic and acidic residues" evidence="4">
    <location>
        <begin position="85"/>
        <end position="102"/>
    </location>
</feature>
<dbReference type="Gene3D" id="1.10.10.1410">
    <property type="match status" value="1"/>
</dbReference>
<feature type="region of interest" description="Disordered" evidence="4">
    <location>
        <begin position="68"/>
        <end position="121"/>
    </location>
</feature>
<evidence type="ECO:0000256" key="2">
    <source>
        <dbReference type="ARBA" id="ARBA00022980"/>
    </source>
</evidence>
<dbReference type="FunFam" id="1.10.10.1410:FF:000002">
    <property type="entry name" value="60S acidic ribosomal protein P2"/>
    <property type="match status" value="1"/>
</dbReference>
<dbReference type="Pfam" id="PF00428">
    <property type="entry name" value="Ribosomal_60s"/>
    <property type="match status" value="1"/>
</dbReference>
<evidence type="ECO:0000256" key="4">
    <source>
        <dbReference type="SAM" id="MobiDB-lite"/>
    </source>
</evidence>
<dbReference type="OrthoDB" id="2194681at2759"/>
<reference evidence="5" key="1">
    <citation type="submission" date="2022-10" db="EMBL/GenBank/DDBJ databases">
        <title>Novel sulphate-reducing endosymbionts in the free-living metamonad Anaeramoeba.</title>
        <authorList>
            <person name="Jerlstrom-Hultqvist J."/>
            <person name="Cepicka I."/>
            <person name="Gallot-Lavallee L."/>
            <person name="Salas-Leiva D."/>
            <person name="Curtis B.A."/>
            <person name="Zahonova K."/>
            <person name="Pipaliya S."/>
            <person name="Dacks J."/>
            <person name="Roger A.J."/>
        </authorList>
    </citation>
    <scope>NUCLEOTIDE SEQUENCE</scope>
    <source>
        <strain evidence="5">BMAN</strain>
    </source>
</reference>
<evidence type="ECO:0000256" key="1">
    <source>
        <dbReference type="ARBA" id="ARBA00005436"/>
    </source>
</evidence>
<dbReference type="GO" id="GO:0005840">
    <property type="term" value="C:ribosome"/>
    <property type="evidence" value="ECO:0007669"/>
    <property type="project" value="UniProtKB-KW"/>
</dbReference>
<evidence type="ECO:0000313" key="5">
    <source>
        <dbReference type="EMBL" id="KAJ5075029.1"/>
    </source>
</evidence>
<dbReference type="CDD" id="cd05831">
    <property type="entry name" value="Ribosomal_P1"/>
    <property type="match status" value="1"/>
</dbReference>
<dbReference type="Proteomes" id="UP001149090">
    <property type="component" value="Unassembled WGS sequence"/>
</dbReference>
<keyword evidence="6" id="KW-1185">Reference proteome</keyword>
<keyword evidence="2 5" id="KW-0689">Ribosomal protein</keyword>
<comment type="caution">
    <text evidence="5">The sequence shown here is derived from an EMBL/GenBank/DDBJ whole genome shotgun (WGS) entry which is preliminary data.</text>
</comment>
<organism evidence="5 6">
    <name type="scientific">Anaeramoeba ignava</name>
    <name type="common">Anaerobic marine amoeba</name>
    <dbReference type="NCBI Taxonomy" id="1746090"/>
    <lineage>
        <taxon>Eukaryota</taxon>
        <taxon>Metamonada</taxon>
        <taxon>Anaeramoebidae</taxon>
        <taxon>Anaeramoeba</taxon>
    </lineage>
</organism>
<sequence>MDTLSRDQKEEMAITFAVLLLQQEQIKITPDKLKKVLDAADVSVEPYWFKLFTNYAEENDISALLSGAPTVVSGPVGQQETQQETEVKEDEKPEVQDDEPPKKSSSAFSSDGGGIGLGLFD</sequence>
<accession>A0A9Q0RDS5</accession>